<evidence type="ECO:0000256" key="2">
    <source>
        <dbReference type="ARBA" id="ARBA00022448"/>
    </source>
</evidence>
<dbReference type="PANTHER" id="PTHR42798:SF2">
    <property type="entry name" value="ABC TRANSPORTER ATP-BINDING PROTEIN MG467-RELATED"/>
    <property type="match status" value="1"/>
</dbReference>
<name>A0AAE9Z7E2_9GAMM</name>
<dbReference type="PROSITE" id="PS00211">
    <property type="entry name" value="ABC_TRANSPORTER_1"/>
    <property type="match status" value="1"/>
</dbReference>
<dbReference type="InterPro" id="IPR017871">
    <property type="entry name" value="ABC_transporter-like_CS"/>
</dbReference>
<reference evidence="6 7" key="1">
    <citation type="journal article" date="2015" name="Genome Announc.">
        <title>Draft Genome Sequences of Marine Isolates of Thalassomonas viridans and Thalassomonas actiniarum.</title>
        <authorList>
            <person name="Olonade I."/>
            <person name="van Zyl L.J."/>
            <person name="Trindade M."/>
        </authorList>
    </citation>
    <scope>NUCLEOTIDE SEQUENCE [LARGE SCALE GENOMIC DNA]</scope>
    <source>
        <strain evidence="6 7">XOM25</strain>
    </source>
</reference>
<dbReference type="SMART" id="SM00382">
    <property type="entry name" value="AAA"/>
    <property type="match status" value="1"/>
</dbReference>
<evidence type="ECO:0000313" key="6">
    <source>
        <dbReference type="EMBL" id="WDE08141.1"/>
    </source>
</evidence>
<dbReference type="Gene3D" id="3.40.50.300">
    <property type="entry name" value="P-loop containing nucleotide triphosphate hydrolases"/>
    <property type="match status" value="1"/>
</dbReference>
<dbReference type="PANTHER" id="PTHR42798">
    <property type="entry name" value="LIPOPROTEIN-RELEASING SYSTEM ATP-BINDING PROTEIN LOLD"/>
    <property type="match status" value="1"/>
</dbReference>
<reference evidence="6 7" key="2">
    <citation type="journal article" date="2022" name="Mar. Drugs">
        <title>Bioassay-Guided Fractionation Leads to the Detection of Cholic Acid Generated by the Rare Thalassomonas sp.</title>
        <authorList>
            <person name="Pheiffer F."/>
            <person name="Schneider Y.K."/>
            <person name="Hansen E.H."/>
            <person name="Andersen J.H."/>
            <person name="Isaksson J."/>
            <person name="Busche T."/>
            <person name="R C."/>
            <person name="Kalinowski J."/>
            <person name="Zyl L.V."/>
            <person name="Trindade M."/>
        </authorList>
    </citation>
    <scope>NUCLEOTIDE SEQUENCE [LARGE SCALE GENOMIC DNA]</scope>
    <source>
        <strain evidence="6 7">XOM25</strain>
    </source>
</reference>
<dbReference type="Proteomes" id="UP000032352">
    <property type="component" value="Chromosome"/>
</dbReference>
<organism evidence="6 7">
    <name type="scientific">Thalassomonas viridans</name>
    <dbReference type="NCBI Taxonomy" id="137584"/>
    <lineage>
        <taxon>Bacteria</taxon>
        <taxon>Pseudomonadati</taxon>
        <taxon>Pseudomonadota</taxon>
        <taxon>Gammaproteobacteria</taxon>
        <taxon>Alteromonadales</taxon>
        <taxon>Colwelliaceae</taxon>
        <taxon>Thalassomonas</taxon>
    </lineage>
</organism>
<dbReference type="InterPro" id="IPR017911">
    <property type="entry name" value="MacB-like_ATP-bd"/>
</dbReference>
<evidence type="ECO:0000256" key="4">
    <source>
        <dbReference type="ARBA" id="ARBA00022840"/>
    </source>
</evidence>
<evidence type="ECO:0000256" key="1">
    <source>
        <dbReference type="ARBA" id="ARBA00005417"/>
    </source>
</evidence>
<dbReference type="EMBL" id="CP059733">
    <property type="protein sequence ID" value="WDE08141.1"/>
    <property type="molecule type" value="Genomic_DNA"/>
</dbReference>
<keyword evidence="4 6" id="KW-0067">ATP-binding</keyword>
<keyword evidence="3" id="KW-0547">Nucleotide-binding</keyword>
<dbReference type="CDD" id="cd03255">
    <property type="entry name" value="ABC_MJ0796_LolCDE_FtsE"/>
    <property type="match status" value="1"/>
</dbReference>
<dbReference type="PROSITE" id="PS50893">
    <property type="entry name" value="ABC_TRANSPORTER_2"/>
    <property type="match status" value="1"/>
</dbReference>
<evidence type="ECO:0000313" key="7">
    <source>
        <dbReference type="Proteomes" id="UP000032352"/>
    </source>
</evidence>
<dbReference type="SUPFAM" id="SSF52540">
    <property type="entry name" value="P-loop containing nucleoside triphosphate hydrolases"/>
    <property type="match status" value="1"/>
</dbReference>
<evidence type="ECO:0000256" key="3">
    <source>
        <dbReference type="ARBA" id="ARBA00022741"/>
    </source>
</evidence>
<dbReference type="AlphaFoldDB" id="A0AAE9Z7E2"/>
<dbReference type="InterPro" id="IPR003439">
    <property type="entry name" value="ABC_transporter-like_ATP-bd"/>
</dbReference>
<dbReference type="GO" id="GO:0005524">
    <property type="term" value="F:ATP binding"/>
    <property type="evidence" value="ECO:0007669"/>
    <property type="project" value="UniProtKB-KW"/>
</dbReference>
<accession>A0AAE9Z7E2</accession>
<sequence length="227" mass="25057">MPLTINNLNHQIHDGHLQRWLLTRISLEIAPGECVALTGDSGSGKTTLLNLIAALEPLQQGEIYVSGQPLHRATDKERSRLRKQTLAIIFQHYNLLSCLNVLDNIGFSARLAGRYDESHSLSLAKHLGIDHLLEHYPDTLSGGEMQRVAIARALSARPKLLLADEPTGNLDNRNSDQVVKLLLSLAKSHHSALLMVTHSSAIAEKMDKVYQLKDGCLSRRLLGEQNG</sequence>
<dbReference type="GO" id="GO:0016887">
    <property type="term" value="F:ATP hydrolysis activity"/>
    <property type="evidence" value="ECO:0007669"/>
    <property type="project" value="InterPro"/>
</dbReference>
<gene>
    <name evidence="6" type="ORF">SG34_005200</name>
</gene>
<dbReference type="InterPro" id="IPR003593">
    <property type="entry name" value="AAA+_ATPase"/>
</dbReference>
<keyword evidence="2" id="KW-0813">Transport</keyword>
<feature type="domain" description="ABC transporter" evidence="5">
    <location>
        <begin position="3"/>
        <end position="225"/>
    </location>
</feature>
<protein>
    <submittedName>
        <fullName evidence="6">ABC transporter ATP-binding protein</fullName>
    </submittedName>
</protein>
<dbReference type="KEGG" id="tvd:SG34_005200"/>
<evidence type="ECO:0000259" key="5">
    <source>
        <dbReference type="PROSITE" id="PS50893"/>
    </source>
</evidence>
<comment type="similarity">
    <text evidence="1">Belongs to the ABC transporter superfamily.</text>
</comment>
<dbReference type="InterPro" id="IPR027417">
    <property type="entry name" value="P-loop_NTPase"/>
</dbReference>
<dbReference type="Pfam" id="PF00005">
    <property type="entry name" value="ABC_tran"/>
    <property type="match status" value="1"/>
</dbReference>
<proteinExistence type="inferred from homology"/>
<keyword evidence="7" id="KW-1185">Reference proteome</keyword>